<keyword evidence="3" id="KW-0269">Exonuclease</keyword>
<protein>
    <submittedName>
        <fullName evidence="3">Endonuclease/Exonuclease/phosphatase family protein</fullName>
    </submittedName>
</protein>
<keyword evidence="1" id="KW-0732">Signal</keyword>
<evidence type="ECO:0000259" key="2">
    <source>
        <dbReference type="Pfam" id="PF03372"/>
    </source>
</evidence>
<feature type="signal peptide" evidence="1">
    <location>
        <begin position="1"/>
        <end position="30"/>
    </location>
</feature>
<dbReference type="Pfam" id="PF03372">
    <property type="entry name" value="Exo_endo_phos"/>
    <property type="match status" value="1"/>
</dbReference>
<dbReference type="AlphaFoldDB" id="A0A239FGN7"/>
<evidence type="ECO:0000256" key="1">
    <source>
        <dbReference type="SAM" id="SignalP"/>
    </source>
</evidence>
<keyword evidence="3" id="KW-0540">Nuclease</keyword>
<gene>
    <name evidence="3" type="ORF">SAMN06264365_11870</name>
</gene>
<dbReference type="InterPro" id="IPR005135">
    <property type="entry name" value="Endo/exonuclease/phosphatase"/>
</dbReference>
<dbReference type="RefSeq" id="WP_089297311.1">
    <property type="nucleotide sequence ID" value="NZ_BOMU01000078.1"/>
</dbReference>
<proteinExistence type="predicted"/>
<dbReference type="GO" id="GO:0004527">
    <property type="term" value="F:exonuclease activity"/>
    <property type="evidence" value="ECO:0007669"/>
    <property type="project" value="UniProtKB-KW"/>
</dbReference>
<feature type="chain" id="PRO_5013394328" evidence="1">
    <location>
        <begin position="31"/>
        <end position="331"/>
    </location>
</feature>
<dbReference type="EMBL" id="FZNR01000018">
    <property type="protein sequence ID" value="SNS55967.1"/>
    <property type="molecule type" value="Genomic_DNA"/>
</dbReference>
<reference evidence="3 4" key="1">
    <citation type="submission" date="2017-06" db="EMBL/GenBank/DDBJ databases">
        <authorList>
            <person name="Kim H.J."/>
            <person name="Triplett B.A."/>
        </authorList>
    </citation>
    <scope>NUCLEOTIDE SEQUENCE [LARGE SCALE GENOMIC DNA]</scope>
    <source>
        <strain evidence="3 4">DSM 43151</strain>
    </source>
</reference>
<organism evidence="3 4">
    <name type="scientific">Actinoplanes regularis</name>
    <dbReference type="NCBI Taxonomy" id="52697"/>
    <lineage>
        <taxon>Bacteria</taxon>
        <taxon>Bacillati</taxon>
        <taxon>Actinomycetota</taxon>
        <taxon>Actinomycetes</taxon>
        <taxon>Micromonosporales</taxon>
        <taxon>Micromonosporaceae</taxon>
        <taxon>Actinoplanes</taxon>
    </lineage>
</organism>
<dbReference type="InterPro" id="IPR036691">
    <property type="entry name" value="Endo/exonu/phosph_ase_sf"/>
</dbReference>
<sequence>MDLHKRFAVTAATMLLALGAAIMPGAPASAAVNAKYNIWTWNIAGATMHGGSTTDGLIDAAANSIMNRAADFVAFNEICQGQFNALIGRLRELNYPADESNFARFTASLDAAEGCAPGAGNTQPFGNAIFSRFPLNGAQRWTLPSDTRPEQRNLTCVAPTAQPKMHFCTTHITTNNDTAPNSKQYNENQLDFVLDRMEAFDSAGDTAVIAGDFNGQPHYDRLDNWYSPTLNVANNGGNTGAYRELDDNDSGNCLGYGEWTATGTPGATPPCGGLAKIDLIFARQSRLVGSYSSDSLSISTACSGIPATSAYPAGSCSDHRIVIGTATVSIG</sequence>
<dbReference type="GO" id="GO:0004519">
    <property type="term" value="F:endonuclease activity"/>
    <property type="evidence" value="ECO:0007669"/>
    <property type="project" value="UniProtKB-KW"/>
</dbReference>
<name>A0A239FGN7_9ACTN</name>
<keyword evidence="3" id="KW-0255">Endonuclease</keyword>
<accession>A0A239FGN7</accession>
<evidence type="ECO:0000313" key="4">
    <source>
        <dbReference type="Proteomes" id="UP000198415"/>
    </source>
</evidence>
<evidence type="ECO:0000313" key="3">
    <source>
        <dbReference type="EMBL" id="SNS55967.1"/>
    </source>
</evidence>
<dbReference type="OrthoDB" id="3531939at2"/>
<keyword evidence="4" id="KW-1185">Reference proteome</keyword>
<dbReference type="SUPFAM" id="SSF56219">
    <property type="entry name" value="DNase I-like"/>
    <property type="match status" value="1"/>
</dbReference>
<dbReference type="Gene3D" id="3.60.10.10">
    <property type="entry name" value="Endonuclease/exonuclease/phosphatase"/>
    <property type="match status" value="1"/>
</dbReference>
<dbReference type="Proteomes" id="UP000198415">
    <property type="component" value="Unassembled WGS sequence"/>
</dbReference>
<feature type="domain" description="Endonuclease/exonuclease/phosphatase" evidence="2">
    <location>
        <begin position="40"/>
        <end position="319"/>
    </location>
</feature>
<keyword evidence="3" id="KW-0378">Hydrolase</keyword>